<proteinExistence type="predicted"/>
<reference evidence="2" key="2">
    <citation type="submission" date="2015-01" db="EMBL/GenBank/DDBJ databases">
        <title>Evolutionary Origins and Diversification of the Mycorrhizal Mutualists.</title>
        <authorList>
            <consortium name="DOE Joint Genome Institute"/>
            <consortium name="Mycorrhizal Genomics Consortium"/>
            <person name="Kohler A."/>
            <person name="Kuo A."/>
            <person name="Nagy L.G."/>
            <person name="Floudas D."/>
            <person name="Copeland A."/>
            <person name="Barry K.W."/>
            <person name="Cichocki N."/>
            <person name="Veneault-Fourrey C."/>
            <person name="LaButti K."/>
            <person name="Lindquist E.A."/>
            <person name="Lipzen A."/>
            <person name="Lundell T."/>
            <person name="Morin E."/>
            <person name="Murat C."/>
            <person name="Riley R."/>
            <person name="Ohm R."/>
            <person name="Sun H."/>
            <person name="Tunlid A."/>
            <person name="Henrissat B."/>
            <person name="Grigoriev I.V."/>
            <person name="Hibbett D.S."/>
            <person name="Martin F."/>
        </authorList>
    </citation>
    <scope>NUCLEOTIDE SEQUENCE [LARGE SCALE GENOMIC DNA]</scope>
    <source>
        <strain evidence="2">ATCC 200175</strain>
    </source>
</reference>
<evidence type="ECO:0000313" key="1">
    <source>
        <dbReference type="EMBL" id="KIJ06287.1"/>
    </source>
</evidence>
<feature type="non-terminal residue" evidence="1">
    <location>
        <position position="1"/>
    </location>
</feature>
<name>A0A0C9TDK4_PAXIN</name>
<evidence type="ECO:0000313" key="2">
    <source>
        <dbReference type="Proteomes" id="UP000053647"/>
    </source>
</evidence>
<dbReference type="HOGENOM" id="CLU_148805_2_1_1"/>
<accession>A0A0C9TDK4</accession>
<keyword evidence="2" id="KW-1185">Reference proteome</keyword>
<gene>
    <name evidence="1" type="ORF">PAXINDRAFT_37066</name>
</gene>
<dbReference type="Proteomes" id="UP000053647">
    <property type="component" value="Unassembled WGS sequence"/>
</dbReference>
<dbReference type="OrthoDB" id="2669721at2759"/>
<reference evidence="1 2" key="1">
    <citation type="submission" date="2014-06" db="EMBL/GenBank/DDBJ databases">
        <authorList>
            <consortium name="DOE Joint Genome Institute"/>
            <person name="Kuo A."/>
            <person name="Kohler A."/>
            <person name="Nagy L.G."/>
            <person name="Floudas D."/>
            <person name="Copeland A."/>
            <person name="Barry K.W."/>
            <person name="Cichocki N."/>
            <person name="Veneault-Fourrey C."/>
            <person name="LaButti K."/>
            <person name="Lindquist E.A."/>
            <person name="Lipzen A."/>
            <person name="Lundell T."/>
            <person name="Morin E."/>
            <person name="Murat C."/>
            <person name="Sun H."/>
            <person name="Tunlid A."/>
            <person name="Henrissat B."/>
            <person name="Grigoriev I.V."/>
            <person name="Hibbett D.S."/>
            <person name="Martin F."/>
            <person name="Nordberg H.P."/>
            <person name="Cantor M.N."/>
            <person name="Hua S.X."/>
        </authorList>
    </citation>
    <scope>NUCLEOTIDE SEQUENCE [LARGE SCALE GENOMIC DNA]</scope>
    <source>
        <strain evidence="1 2">ATCC 200175</strain>
    </source>
</reference>
<dbReference type="AlphaFoldDB" id="A0A0C9TDK4"/>
<organism evidence="1 2">
    <name type="scientific">Paxillus involutus ATCC 200175</name>
    <dbReference type="NCBI Taxonomy" id="664439"/>
    <lineage>
        <taxon>Eukaryota</taxon>
        <taxon>Fungi</taxon>
        <taxon>Dikarya</taxon>
        <taxon>Basidiomycota</taxon>
        <taxon>Agaricomycotina</taxon>
        <taxon>Agaricomycetes</taxon>
        <taxon>Agaricomycetidae</taxon>
        <taxon>Boletales</taxon>
        <taxon>Paxilineae</taxon>
        <taxon>Paxillaceae</taxon>
        <taxon>Paxillus</taxon>
    </lineage>
</organism>
<protein>
    <submittedName>
        <fullName evidence="1">Uncharacterized protein</fullName>
    </submittedName>
</protein>
<sequence>LYLLFPTADGPGLVYWDGMVGHSGKNGCRIYCGVVSRRKTNGRHYYPVLIKPRDR</sequence>
<dbReference type="EMBL" id="KN820402">
    <property type="protein sequence ID" value="KIJ06287.1"/>
    <property type="molecule type" value="Genomic_DNA"/>
</dbReference>
<feature type="non-terminal residue" evidence="1">
    <location>
        <position position="55"/>
    </location>
</feature>